<evidence type="ECO:0000313" key="3">
    <source>
        <dbReference type="Proteomes" id="UP001148614"/>
    </source>
</evidence>
<evidence type="ECO:0000313" key="2">
    <source>
        <dbReference type="EMBL" id="KAJ3573296.1"/>
    </source>
</evidence>
<dbReference type="Proteomes" id="UP001148614">
    <property type="component" value="Unassembled WGS sequence"/>
</dbReference>
<keyword evidence="3" id="KW-1185">Reference proteome</keyword>
<comment type="caution">
    <text evidence="2">The sequence shown here is derived from an EMBL/GenBank/DDBJ whole genome shotgun (WGS) entry which is preliminary data.</text>
</comment>
<accession>A0A9W8TLX5</accession>
<proteinExistence type="predicted"/>
<organism evidence="2 3">
    <name type="scientific">Xylaria arbuscula</name>
    <dbReference type="NCBI Taxonomy" id="114810"/>
    <lineage>
        <taxon>Eukaryota</taxon>
        <taxon>Fungi</taxon>
        <taxon>Dikarya</taxon>
        <taxon>Ascomycota</taxon>
        <taxon>Pezizomycotina</taxon>
        <taxon>Sordariomycetes</taxon>
        <taxon>Xylariomycetidae</taxon>
        <taxon>Xylariales</taxon>
        <taxon>Xylariaceae</taxon>
        <taxon>Xylaria</taxon>
    </lineage>
</organism>
<dbReference type="VEuPathDB" id="FungiDB:F4678DRAFT_18662"/>
<protein>
    <submittedName>
        <fullName evidence="2">Uncharacterized protein</fullName>
    </submittedName>
</protein>
<reference evidence="2" key="1">
    <citation type="submission" date="2022-07" db="EMBL/GenBank/DDBJ databases">
        <title>Genome Sequence of Xylaria arbuscula.</title>
        <authorList>
            <person name="Buettner E."/>
        </authorList>
    </citation>
    <scope>NUCLEOTIDE SEQUENCE</scope>
    <source>
        <strain evidence="2">VT107</strain>
    </source>
</reference>
<evidence type="ECO:0000256" key="1">
    <source>
        <dbReference type="SAM" id="MobiDB-lite"/>
    </source>
</evidence>
<dbReference type="AlphaFoldDB" id="A0A9W8TLX5"/>
<name>A0A9W8TLX5_9PEZI</name>
<sequence>MSSEHSSYQSNKIDITIANTYTPTSPDANGRSPHSIPFGSATASTDAKDIVKMEAFHVDDEMATLLGGMEDEDLYSFAELQEDITSDEQIELFIYIHFLIFTKTRSMECLDQAIQRTEGWLAVTPTDHPDHTRRSYVLDMLVARRDQFNLLSEDIVSMFLESHREPRLEGIDMQISSVNDRAVRLAENYQQSGSLEDLNKAIRMMDQATEMAGVYIQPHMLSNLGTRQLTLHLKTTLIELAT</sequence>
<dbReference type="EMBL" id="JANPWZ010000694">
    <property type="protein sequence ID" value="KAJ3573296.1"/>
    <property type="molecule type" value="Genomic_DNA"/>
</dbReference>
<gene>
    <name evidence="2" type="ORF">NPX13_g4756</name>
</gene>
<feature type="region of interest" description="Disordered" evidence="1">
    <location>
        <begin position="19"/>
        <end position="41"/>
    </location>
</feature>